<dbReference type="InterPro" id="IPR050583">
    <property type="entry name" value="Mycobacterial_A85_antigen"/>
</dbReference>
<dbReference type="InterPro" id="IPR000801">
    <property type="entry name" value="Esterase-like"/>
</dbReference>
<comment type="caution">
    <text evidence="3">The sequence shown here is derived from an EMBL/GenBank/DDBJ whole genome shotgun (WGS) entry which is preliminary data.</text>
</comment>
<dbReference type="GO" id="GO:0000272">
    <property type="term" value="P:polysaccharide catabolic process"/>
    <property type="evidence" value="ECO:0007669"/>
    <property type="project" value="InterPro"/>
</dbReference>
<gene>
    <name evidence="3" type="ORF">IAD32_08175</name>
</gene>
<evidence type="ECO:0000256" key="1">
    <source>
        <dbReference type="SAM" id="SignalP"/>
    </source>
</evidence>
<dbReference type="Pfam" id="PF00756">
    <property type="entry name" value="Esterase"/>
    <property type="match status" value="1"/>
</dbReference>
<dbReference type="PANTHER" id="PTHR48098">
    <property type="entry name" value="ENTEROCHELIN ESTERASE-RELATED"/>
    <property type="match status" value="1"/>
</dbReference>
<dbReference type="EMBL" id="DVFW01000042">
    <property type="protein sequence ID" value="HIQ81240.1"/>
    <property type="molecule type" value="Genomic_DNA"/>
</dbReference>
<dbReference type="SUPFAM" id="SSF53474">
    <property type="entry name" value="alpha/beta-Hydrolases"/>
    <property type="match status" value="1"/>
</dbReference>
<dbReference type="PROSITE" id="PS51766">
    <property type="entry name" value="DOCKERIN"/>
    <property type="match status" value="1"/>
</dbReference>
<reference evidence="3" key="2">
    <citation type="journal article" date="2021" name="PeerJ">
        <title>Extensive microbial diversity within the chicken gut microbiome revealed by metagenomics and culture.</title>
        <authorList>
            <person name="Gilroy R."/>
            <person name="Ravi A."/>
            <person name="Getino M."/>
            <person name="Pursley I."/>
            <person name="Horton D.L."/>
            <person name="Alikhan N.F."/>
            <person name="Baker D."/>
            <person name="Gharbi K."/>
            <person name="Hall N."/>
            <person name="Watson M."/>
            <person name="Adriaenssens E.M."/>
            <person name="Foster-Nyarko E."/>
            <person name="Jarju S."/>
            <person name="Secka A."/>
            <person name="Antonio M."/>
            <person name="Oren A."/>
            <person name="Chaudhuri R.R."/>
            <person name="La Ragione R."/>
            <person name="Hildebrand F."/>
            <person name="Pallen M.J."/>
        </authorList>
    </citation>
    <scope>NUCLEOTIDE SEQUENCE</scope>
    <source>
        <strain evidence="3">ChiSjej1B19-3389</strain>
    </source>
</reference>
<dbReference type="CDD" id="cd14256">
    <property type="entry name" value="Dockerin_I"/>
    <property type="match status" value="1"/>
</dbReference>
<evidence type="ECO:0000259" key="2">
    <source>
        <dbReference type="PROSITE" id="PS51766"/>
    </source>
</evidence>
<dbReference type="PANTHER" id="PTHR48098:SF6">
    <property type="entry name" value="FERRI-BACILLIBACTIN ESTERASE BESA"/>
    <property type="match status" value="1"/>
</dbReference>
<feature type="domain" description="Dockerin" evidence="2">
    <location>
        <begin position="32"/>
        <end position="101"/>
    </location>
</feature>
<keyword evidence="1" id="KW-0732">Signal</keyword>
<dbReference type="Gene3D" id="3.40.50.1820">
    <property type="entry name" value="alpha/beta hydrolase"/>
    <property type="match status" value="1"/>
</dbReference>
<evidence type="ECO:0000313" key="3">
    <source>
        <dbReference type="EMBL" id="HIQ81240.1"/>
    </source>
</evidence>
<name>A0A9D0ZIN8_9FIRM</name>
<accession>A0A9D0ZIN8</accession>
<proteinExistence type="predicted"/>
<dbReference type="PROSITE" id="PS51257">
    <property type="entry name" value="PROKAR_LIPOPROTEIN"/>
    <property type="match status" value="1"/>
</dbReference>
<dbReference type="InterPro" id="IPR016134">
    <property type="entry name" value="Dockerin_dom"/>
</dbReference>
<dbReference type="Proteomes" id="UP000886787">
    <property type="component" value="Unassembled WGS sequence"/>
</dbReference>
<sequence>MTRKHRKILSIFLAAVLLITSGCLSAFHVSAAEVLYGDADGNGKVEVQDVLCMQKYIAKAISADEIDLVAANVTVGDQDVNTQDVLYVQQFIAKAIDRFPIENEPADTVKLIFNVTIPEVLPEDANVSIGSNLNGWDPGDTEWFAEKIDDLHYRLEKDIDAEYVGTTIEYKWTVQMEGQQNVWSQVEGGATGGDIDNRTYEVQAGVNEINDTVAMFRSLTGQTTVVGGTLETFTIVMEPYEDGRERTIRVWLPDGYDPEDTEKRYPVLYMQDGQNVFDAYTSFAGEWEVDEAISDMIAGGYEGAIVVGIDNGPERMAEYCPDDWPGSDQTESGSTYARFIVETLKPYIDTHYNTKTDKESTTVGGSSMGGLISYYIGTEYPDVFGNVLVFSPSFQLFGEDNVAQMIASQDFSDPDLQPRYFIYAGGSGGESGITPYVDFVKNAMVENGYPEEKINTLVDESQPHSESAWAKYFPQAYSWLVGFEGAPPVEKDYYRIYLDTSYSDWTQAYICMWIGGENIVPMTPVEGQEDVYYYDLPNGQTEFMFRADDDLSQWGSKSSENVQFRPANENMVYTFTSGGGEEKYAGEWMPYTPPQKETYRVYFDVSASDWTEAYICMWIGGENYVSMTPVEGQEGVFYYDLPSEQVEFLLRADLDFSQWGAKSSVNITFTPENENMVYVFDPGDGVSKYSGQWQEYTP</sequence>
<dbReference type="PROSITE" id="PS00018">
    <property type="entry name" value="EF_HAND_1"/>
    <property type="match status" value="1"/>
</dbReference>
<protein>
    <recommendedName>
        <fullName evidence="2">Dockerin domain-containing protein</fullName>
    </recommendedName>
</protein>
<dbReference type="InterPro" id="IPR029058">
    <property type="entry name" value="AB_hydrolase_fold"/>
</dbReference>
<feature type="signal peptide" evidence="1">
    <location>
        <begin position="1"/>
        <end position="31"/>
    </location>
</feature>
<feature type="chain" id="PRO_5039065780" description="Dockerin domain-containing protein" evidence="1">
    <location>
        <begin position="32"/>
        <end position="698"/>
    </location>
</feature>
<evidence type="ECO:0000313" key="4">
    <source>
        <dbReference type="Proteomes" id="UP000886787"/>
    </source>
</evidence>
<organism evidence="3 4">
    <name type="scientific">Candidatus Scatavimonas merdigallinarum</name>
    <dbReference type="NCBI Taxonomy" id="2840914"/>
    <lineage>
        <taxon>Bacteria</taxon>
        <taxon>Bacillati</taxon>
        <taxon>Bacillota</taxon>
        <taxon>Clostridia</taxon>
        <taxon>Eubacteriales</taxon>
        <taxon>Oscillospiraceae</taxon>
        <taxon>Oscillospiraceae incertae sedis</taxon>
        <taxon>Candidatus Scatavimonas</taxon>
    </lineage>
</organism>
<dbReference type="InterPro" id="IPR036439">
    <property type="entry name" value="Dockerin_dom_sf"/>
</dbReference>
<dbReference type="InterPro" id="IPR018247">
    <property type="entry name" value="EF_Hand_1_Ca_BS"/>
</dbReference>
<dbReference type="AlphaFoldDB" id="A0A9D0ZIN8"/>
<reference evidence="3" key="1">
    <citation type="submission" date="2020-10" db="EMBL/GenBank/DDBJ databases">
        <authorList>
            <person name="Gilroy R."/>
        </authorList>
    </citation>
    <scope>NUCLEOTIDE SEQUENCE</scope>
    <source>
        <strain evidence="3">ChiSjej1B19-3389</strain>
    </source>
</reference>
<dbReference type="SUPFAM" id="SSF63446">
    <property type="entry name" value="Type I dockerin domain"/>
    <property type="match status" value="1"/>
</dbReference>
<dbReference type="Gene3D" id="1.10.1330.10">
    <property type="entry name" value="Dockerin domain"/>
    <property type="match status" value="1"/>
</dbReference>